<dbReference type="PROSITE" id="PS50031">
    <property type="entry name" value="EH"/>
    <property type="match status" value="1"/>
</dbReference>
<dbReference type="EMBL" id="CACRXK020011863">
    <property type="protein sequence ID" value="CAB4022212.1"/>
    <property type="molecule type" value="Genomic_DNA"/>
</dbReference>
<dbReference type="GO" id="GO:0030132">
    <property type="term" value="C:clathrin coat of coated pit"/>
    <property type="evidence" value="ECO:0007669"/>
    <property type="project" value="TreeGrafter"/>
</dbReference>
<sequence length="133" mass="14178">MAVSNTTTSLSQLSSGHSALYDNYWRQADVTGSGQLGAEDAARFLKRSSLSDSVLHEIWKLANPLGKSHLDKQGFYVALRLIANAQNGKEVSLLHIASPGPAPNLGEMKISSAVPPLAGDSMGWLIQVSPIYS</sequence>
<dbReference type="OrthoDB" id="524326at2759"/>
<dbReference type="AlphaFoldDB" id="A0A6S7K189"/>
<reference evidence="1" key="1">
    <citation type="submission" date="2020-04" db="EMBL/GenBank/DDBJ databases">
        <authorList>
            <person name="Alioto T."/>
            <person name="Alioto T."/>
            <person name="Gomez Garrido J."/>
        </authorList>
    </citation>
    <scope>NUCLEOTIDE SEQUENCE</scope>
    <source>
        <strain evidence="1">A484AB</strain>
    </source>
</reference>
<dbReference type="InterPro" id="IPR000261">
    <property type="entry name" value="EH_dom"/>
</dbReference>
<dbReference type="Proteomes" id="UP001152795">
    <property type="component" value="Unassembled WGS sequence"/>
</dbReference>
<evidence type="ECO:0000313" key="2">
    <source>
        <dbReference type="Proteomes" id="UP001152795"/>
    </source>
</evidence>
<proteinExistence type="predicted"/>
<name>A0A6S7K189_PARCT</name>
<accession>A0A6S7K189</accession>
<dbReference type="InterPro" id="IPR011992">
    <property type="entry name" value="EF-hand-dom_pair"/>
</dbReference>
<dbReference type="GO" id="GO:0006897">
    <property type="term" value="P:endocytosis"/>
    <property type="evidence" value="ECO:0007669"/>
    <property type="project" value="TreeGrafter"/>
</dbReference>
<dbReference type="Pfam" id="PF12763">
    <property type="entry name" value="EH"/>
    <property type="match status" value="1"/>
</dbReference>
<dbReference type="PANTHER" id="PTHR11216">
    <property type="entry name" value="EH DOMAIN"/>
    <property type="match status" value="1"/>
</dbReference>
<evidence type="ECO:0000313" key="1">
    <source>
        <dbReference type="EMBL" id="CAB4022212.1"/>
    </source>
</evidence>
<gene>
    <name evidence="1" type="ORF">PACLA_8A011204</name>
</gene>
<keyword evidence="1" id="KW-0675">Receptor</keyword>
<organism evidence="1 2">
    <name type="scientific">Paramuricea clavata</name>
    <name type="common">Red gorgonian</name>
    <name type="synonym">Violescent sea-whip</name>
    <dbReference type="NCBI Taxonomy" id="317549"/>
    <lineage>
        <taxon>Eukaryota</taxon>
        <taxon>Metazoa</taxon>
        <taxon>Cnidaria</taxon>
        <taxon>Anthozoa</taxon>
        <taxon>Octocorallia</taxon>
        <taxon>Malacalcyonacea</taxon>
        <taxon>Plexauridae</taxon>
        <taxon>Paramuricea</taxon>
    </lineage>
</organism>
<dbReference type="Gene3D" id="1.10.238.10">
    <property type="entry name" value="EF-hand"/>
    <property type="match status" value="1"/>
</dbReference>
<dbReference type="GO" id="GO:0016197">
    <property type="term" value="P:endosomal transport"/>
    <property type="evidence" value="ECO:0007669"/>
    <property type="project" value="TreeGrafter"/>
</dbReference>
<dbReference type="PANTHER" id="PTHR11216:SF176">
    <property type="entry name" value="EPIDERMAL GROWTH FACTOR RECEPTOR PATHWAY SUBSTRATE CLONE 15, ISOFORM A"/>
    <property type="match status" value="1"/>
</dbReference>
<dbReference type="SUPFAM" id="SSF47473">
    <property type="entry name" value="EF-hand"/>
    <property type="match status" value="1"/>
</dbReference>
<protein>
    <submittedName>
        <fullName evidence="1">Epidermal growth factor receptor substrate 15-like 1</fullName>
    </submittedName>
</protein>
<dbReference type="CDD" id="cd00052">
    <property type="entry name" value="EH"/>
    <property type="match status" value="1"/>
</dbReference>
<dbReference type="SMART" id="SM00027">
    <property type="entry name" value="EH"/>
    <property type="match status" value="1"/>
</dbReference>
<comment type="caution">
    <text evidence="1">The sequence shown here is derived from an EMBL/GenBank/DDBJ whole genome shotgun (WGS) entry which is preliminary data.</text>
</comment>
<keyword evidence="2" id="KW-1185">Reference proteome</keyword>